<comment type="caution">
    <text evidence="1">The sequence shown here is derived from an EMBL/GenBank/DDBJ whole genome shotgun (WGS) entry which is preliminary data.</text>
</comment>
<dbReference type="EMBL" id="JAEAOA010001398">
    <property type="protein sequence ID" value="KAK3608930.1"/>
    <property type="molecule type" value="Genomic_DNA"/>
</dbReference>
<reference evidence="1" key="3">
    <citation type="submission" date="2023-05" db="EMBL/GenBank/DDBJ databases">
        <authorList>
            <person name="Smith C.H."/>
        </authorList>
    </citation>
    <scope>NUCLEOTIDE SEQUENCE</scope>
    <source>
        <strain evidence="1">CHS0354</strain>
        <tissue evidence="1">Mantle</tissue>
    </source>
</reference>
<name>A0AAE0TEH5_9BIVA</name>
<evidence type="ECO:0000313" key="2">
    <source>
        <dbReference type="Proteomes" id="UP001195483"/>
    </source>
</evidence>
<proteinExistence type="predicted"/>
<reference evidence="1" key="1">
    <citation type="journal article" date="2021" name="Genome Biol. Evol.">
        <title>A High-Quality Reference Genome for a Parasitic Bivalve with Doubly Uniparental Inheritance (Bivalvia: Unionida).</title>
        <authorList>
            <person name="Smith C.H."/>
        </authorList>
    </citation>
    <scope>NUCLEOTIDE SEQUENCE</scope>
    <source>
        <strain evidence="1">CHS0354</strain>
    </source>
</reference>
<accession>A0AAE0TEH5</accession>
<protein>
    <submittedName>
        <fullName evidence="1">Uncharacterized protein</fullName>
    </submittedName>
</protein>
<gene>
    <name evidence="1" type="ORF">CHS0354_023103</name>
</gene>
<evidence type="ECO:0000313" key="1">
    <source>
        <dbReference type="EMBL" id="KAK3608930.1"/>
    </source>
</evidence>
<organism evidence="1 2">
    <name type="scientific">Potamilus streckersoni</name>
    <dbReference type="NCBI Taxonomy" id="2493646"/>
    <lineage>
        <taxon>Eukaryota</taxon>
        <taxon>Metazoa</taxon>
        <taxon>Spiralia</taxon>
        <taxon>Lophotrochozoa</taxon>
        <taxon>Mollusca</taxon>
        <taxon>Bivalvia</taxon>
        <taxon>Autobranchia</taxon>
        <taxon>Heteroconchia</taxon>
        <taxon>Palaeoheterodonta</taxon>
        <taxon>Unionida</taxon>
        <taxon>Unionoidea</taxon>
        <taxon>Unionidae</taxon>
        <taxon>Ambleminae</taxon>
        <taxon>Lampsilini</taxon>
        <taxon>Potamilus</taxon>
    </lineage>
</organism>
<dbReference type="Proteomes" id="UP001195483">
    <property type="component" value="Unassembled WGS sequence"/>
</dbReference>
<sequence>VFNHLQVVGVTTSNKTANHIMEDIGKHSYNYFVEGVRDDQSFRIIGDDTNIYVRVKHESTDHHREMIHWFGVGKEFLPCFESFYKTQPARILGIYSEVLTKKNVMVPLEVLLLKEQTYADVSILDEDSDANHLREDACVVEIESWLNDTMGKFIDEYVLGRNTDATNRIQTDTEEIMVDPL</sequence>
<feature type="non-terminal residue" evidence="1">
    <location>
        <position position="181"/>
    </location>
</feature>
<dbReference type="AlphaFoldDB" id="A0AAE0TEH5"/>
<keyword evidence="2" id="KW-1185">Reference proteome</keyword>
<reference evidence="1" key="2">
    <citation type="journal article" date="2021" name="Genome Biol. Evol.">
        <title>Developing a high-quality reference genome for a parasitic bivalve with doubly uniparental inheritance (Bivalvia: Unionida).</title>
        <authorList>
            <person name="Smith C.H."/>
        </authorList>
    </citation>
    <scope>NUCLEOTIDE SEQUENCE</scope>
    <source>
        <strain evidence="1">CHS0354</strain>
        <tissue evidence="1">Mantle</tissue>
    </source>
</reference>